<proteinExistence type="predicted"/>
<dbReference type="CDD" id="cd06257">
    <property type="entry name" value="DnaJ"/>
    <property type="match status" value="1"/>
</dbReference>
<dbReference type="InterPro" id="IPR001623">
    <property type="entry name" value="DnaJ_domain"/>
</dbReference>
<dbReference type="AlphaFoldDB" id="A0A8J5H8E8"/>
<dbReference type="EMBL" id="JACMSC010000008">
    <property type="protein sequence ID" value="KAG6511590.1"/>
    <property type="molecule type" value="Genomic_DNA"/>
</dbReference>
<keyword evidence="1" id="KW-0175">Coiled coil</keyword>
<evidence type="ECO:0000256" key="1">
    <source>
        <dbReference type="SAM" id="Coils"/>
    </source>
</evidence>
<evidence type="ECO:0000313" key="4">
    <source>
        <dbReference type="Proteomes" id="UP000734854"/>
    </source>
</evidence>
<accession>A0A8J5H8E8</accession>
<sequence>MPDLRSSGYSDTGPERGGAFWDVQRMGSHDSNPRRDIYGERGGSPPPWIPLSYGGGRVGNLVDRFSGLVLGDGRNEGVHQVIKALEDAESTIKQQVGFSLFDFTGILACDLDLVRRLFLYAVGLRNKPNSSFRGASMAYRQSKQDVHSGRITRSCLDLFNSQQGLLNPDFSNYSIKLMYRVKRLEVKSLRPEIPTNDQVDAYKISNSNSPAGHEAERRWIENHSPLNPQAMVLHQNGVVGREETHLESVTANQHTYGSNKVNGDLRKFPGVHSALGSAGPSQYSTPSSRSLSPSRHQKEGGDQDKRFISSGNCLVPVSNLNSSTLWKQVREHEEEIAQLRKHLADYSIKEAQIRNEKYVLEKRIAYMRMAFDQQQQDLVDAASKAISYRQDIIEENIRLTYALQAAHAERSTFVSSLVPILSEHGLQPSVVDAQSIVSNLKVLFTHMQERFIIAEICIFWGETSRHHLGEEDALRSGIVPLVIGSPHIATDVSYPPPPSIPPDVSNCDFDGGNANIHVSEVDTIIPSHATSSVVSSDMDVSKMKIDATTILQHCKDTVFKMEVDSFTVFEWQQGKEEDKIKDEVLVPRCSYITPSFGFDGDILNCDDFEIANDQTYREIALKYHPDKQTALILAEETEKARQTTKDKIENHLKHLIKKP</sequence>
<protein>
    <recommendedName>
        <fullName evidence="5">J domain-containing protein</fullName>
    </recommendedName>
</protein>
<dbReference type="PANTHER" id="PTHR31149:SF10">
    <property type="entry name" value="OS05G0100900 PROTEIN"/>
    <property type="match status" value="1"/>
</dbReference>
<dbReference type="Proteomes" id="UP000734854">
    <property type="component" value="Unassembled WGS sequence"/>
</dbReference>
<keyword evidence="4" id="KW-1185">Reference proteome</keyword>
<comment type="caution">
    <text evidence="3">The sequence shown here is derived from an EMBL/GenBank/DDBJ whole genome shotgun (WGS) entry which is preliminary data.</text>
</comment>
<feature type="region of interest" description="Disordered" evidence="2">
    <location>
        <begin position="1"/>
        <end position="43"/>
    </location>
</feature>
<dbReference type="GO" id="GO:0005886">
    <property type="term" value="C:plasma membrane"/>
    <property type="evidence" value="ECO:0007669"/>
    <property type="project" value="TreeGrafter"/>
</dbReference>
<name>A0A8J5H8E8_ZINOF</name>
<feature type="compositionally biased region" description="Basic and acidic residues" evidence="2">
    <location>
        <begin position="27"/>
        <end position="39"/>
    </location>
</feature>
<evidence type="ECO:0000256" key="2">
    <source>
        <dbReference type="SAM" id="MobiDB-lite"/>
    </source>
</evidence>
<feature type="coiled-coil region" evidence="1">
    <location>
        <begin position="329"/>
        <end position="356"/>
    </location>
</feature>
<organism evidence="3 4">
    <name type="scientific">Zingiber officinale</name>
    <name type="common">Ginger</name>
    <name type="synonym">Amomum zingiber</name>
    <dbReference type="NCBI Taxonomy" id="94328"/>
    <lineage>
        <taxon>Eukaryota</taxon>
        <taxon>Viridiplantae</taxon>
        <taxon>Streptophyta</taxon>
        <taxon>Embryophyta</taxon>
        <taxon>Tracheophyta</taxon>
        <taxon>Spermatophyta</taxon>
        <taxon>Magnoliopsida</taxon>
        <taxon>Liliopsida</taxon>
        <taxon>Zingiberales</taxon>
        <taxon>Zingiberaceae</taxon>
        <taxon>Zingiber</taxon>
    </lineage>
</organism>
<gene>
    <name evidence="3" type="ORF">ZIOFF_029663</name>
</gene>
<feature type="compositionally biased region" description="Basic and acidic residues" evidence="2">
    <location>
        <begin position="296"/>
        <end position="307"/>
    </location>
</feature>
<evidence type="ECO:0008006" key="5">
    <source>
        <dbReference type="Google" id="ProtNLM"/>
    </source>
</evidence>
<feature type="region of interest" description="Disordered" evidence="2">
    <location>
        <begin position="253"/>
        <end position="308"/>
    </location>
</feature>
<reference evidence="3 4" key="1">
    <citation type="submission" date="2020-08" db="EMBL/GenBank/DDBJ databases">
        <title>Plant Genome Project.</title>
        <authorList>
            <person name="Zhang R.-G."/>
        </authorList>
    </citation>
    <scope>NUCLEOTIDE SEQUENCE [LARGE SCALE GENOMIC DNA]</scope>
    <source>
        <tissue evidence="3">Rhizome</tissue>
    </source>
</reference>
<evidence type="ECO:0000313" key="3">
    <source>
        <dbReference type="EMBL" id="KAG6511590.1"/>
    </source>
</evidence>
<feature type="compositionally biased region" description="Low complexity" evidence="2">
    <location>
        <begin position="280"/>
        <end position="294"/>
    </location>
</feature>
<dbReference type="PANTHER" id="PTHR31149">
    <property type="entry name" value="EXPRESSED PROTEIN"/>
    <property type="match status" value="1"/>
</dbReference>